<dbReference type="EMBL" id="FRBK01000034">
    <property type="protein sequence ID" value="SHN31344.1"/>
    <property type="molecule type" value="Genomic_DNA"/>
</dbReference>
<evidence type="ECO:0000313" key="3">
    <source>
        <dbReference type="Proteomes" id="UP000184388"/>
    </source>
</evidence>
<accession>A0A9X8R079</accession>
<reference evidence="3" key="1">
    <citation type="submission" date="2016-11" db="EMBL/GenBank/DDBJ databases">
        <authorList>
            <person name="Jaros S."/>
            <person name="Januszkiewicz K."/>
            <person name="Wedrychowicz H."/>
        </authorList>
    </citation>
    <scope>NUCLEOTIDE SEQUENCE [LARGE SCALE GENOMIC DNA]</scope>
    <source>
        <strain evidence="3">CGMCC 4.3555</strain>
    </source>
</reference>
<name>A0A9X8R079_9ACTN</name>
<feature type="region of interest" description="Disordered" evidence="1">
    <location>
        <begin position="37"/>
        <end position="69"/>
    </location>
</feature>
<organism evidence="2 3">
    <name type="scientific">Streptomyces yunnanensis</name>
    <dbReference type="NCBI Taxonomy" id="156453"/>
    <lineage>
        <taxon>Bacteria</taxon>
        <taxon>Bacillati</taxon>
        <taxon>Actinomycetota</taxon>
        <taxon>Actinomycetes</taxon>
        <taxon>Kitasatosporales</taxon>
        <taxon>Streptomycetaceae</taxon>
        <taxon>Streptomyces</taxon>
    </lineage>
</organism>
<evidence type="ECO:0000256" key="1">
    <source>
        <dbReference type="SAM" id="MobiDB-lite"/>
    </source>
</evidence>
<dbReference type="Proteomes" id="UP000184388">
    <property type="component" value="Unassembled WGS sequence"/>
</dbReference>
<feature type="compositionally biased region" description="Basic residues" evidence="1">
    <location>
        <begin position="43"/>
        <end position="55"/>
    </location>
</feature>
<evidence type="ECO:0000313" key="2">
    <source>
        <dbReference type="EMBL" id="SHN31344.1"/>
    </source>
</evidence>
<dbReference type="AlphaFoldDB" id="A0A9X8R079"/>
<feature type="compositionally biased region" description="Basic and acidic residues" evidence="1">
    <location>
        <begin position="56"/>
        <end position="69"/>
    </location>
</feature>
<gene>
    <name evidence="2" type="ORF">SAMN05216268_1343</name>
</gene>
<evidence type="ECO:0008006" key="4">
    <source>
        <dbReference type="Google" id="ProtNLM"/>
    </source>
</evidence>
<comment type="caution">
    <text evidence="2">The sequence shown here is derived from an EMBL/GenBank/DDBJ whole genome shotgun (WGS) entry which is preliminary data.</text>
</comment>
<sequence length="69" mass="7828">MYGSKIHLITERTGLPISVGISAANLRDSQALIPPVKGIPPIRSRRGLRRRKPGKFHADKDYDDRHLRQ</sequence>
<protein>
    <recommendedName>
        <fullName evidence="4">Transposase DDE domain-containing protein</fullName>
    </recommendedName>
</protein>
<proteinExistence type="predicted"/>